<keyword evidence="8" id="KW-1185">Reference proteome</keyword>
<feature type="transmembrane region" description="Helical" evidence="6">
    <location>
        <begin position="54"/>
        <end position="74"/>
    </location>
</feature>
<feature type="transmembrane region" description="Helical" evidence="6">
    <location>
        <begin position="225"/>
        <end position="246"/>
    </location>
</feature>
<sequence length="272" mass="28618">MPFNELLMNVWSADAVALKLLLGSIFGLCLGLTGVGGGVLLIPMLQLFCGMSPVLAVGTASLISAMVKINASLVHIKARNVSWNKIALLFVGAVPVTLVVTQLVVYYSTHPLYSQSTEQMVTWLVTIVMVGSLVSVFSKYKSMSKVEPGLISEPKTNTKKAIVSGMFCGSVLGSTGVGGGVLLLPVLNNVLHLDIKKAIGSSVVLALCLSAIAAAGYAKGGQSDIHTAILFFIGSFLGVPVAAHLMKHMSERHVYSATMIVILVSLIAYLML</sequence>
<evidence type="ECO:0000256" key="6">
    <source>
        <dbReference type="RuleBase" id="RU363041"/>
    </source>
</evidence>
<proteinExistence type="inferred from homology"/>
<feature type="transmembrane region" description="Helical" evidence="6">
    <location>
        <begin position="20"/>
        <end position="42"/>
    </location>
</feature>
<keyword evidence="4 6" id="KW-1133">Transmembrane helix</keyword>
<dbReference type="PANTHER" id="PTHR43701">
    <property type="entry name" value="MEMBRANE TRANSPORTER PROTEIN MJ0441-RELATED"/>
    <property type="match status" value="1"/>
</dbReference>
<comment type="subcellular location">
    <subcellularLocation>
        <location evidence="6">Cell membrane</location>
        <topology evidence="6">Multi-pass membrane protein</topology>
    </subcellularLocation>
    <subcellularLocation>
        <location evidence="1">Membrane</location>
        <topology evidence="1">Multi-pass membrane protein</topology>
    </subcellularLocation>
</comment>
<evidence type="ECO:0000256" key="4">
    <source>
        <dbReference type="ARBA" id="ARBA00022989"/>
    </source>
</evidence>
<dbReference type="Proteomes" id="UP000092819">
    <property type="component" value="Unassembled WGS sequence"/>
</dbReference>
<keyword evidence="6" id="KW-1003">Cell membrane</keyword>
<feature type="transmembrane region" description="Helical" evidence="6">
    <location>
        <begin position="198"/>
        <end position="218"/>
    </location>
</feature>
<name>A0A1C3JKS5_9VIBR</name>
<comment type="similarity">
    <text evidence="2 6">Belongs to the 4-toluene sulfonate uptake permease (TSUP) (TC 2.A.102) family.</text>
</comment>
<protein>
    <recommendedName>
        <fullName evidence="6">Probable membrane transporter protein</fullName>
    </recommendedName>
</protein>
<keyword evidence="3 6" id="KW-0812">Transmembrane</keyword>
<feature type="transmembrane region" description="Helical" evidence="6">
    <location>
        <begin position="252"/>
        <end position="271"/>
    </location>
</feature>
<feature type="transmembrane region" description="Helical" evidence="6">
    <location>
        <begin position="161"/>
        <end position="186"/>
    </location>
</feature>
<feature type="transmembrane region" description="Helical" evidence="6">
    <location>
        <begin position="86"/>
        <end position="108"/>
    </location>
</feature>
<dbReference type="Pfam" id="PF01925">
    <property type="entry name" value="TauE"/>
    <property type="match status" value="1"/>
</dbReference>
<gene>
    <name evidence="7" type="ORF">VCE7224_04517</name>
</gene>
<dbReference type="AlphaFoldDB" id="A0A1C3JKS5"/>
<dbReference type="RefSeq" id="WP_065677823.1">
    <property type="nucleotide sequence ID" value="NZ_AP025464.1"/>
</dbReference>
<accession>A0A1C3JKS5</accession>
<evidence type="ECO:0000313" key="8">
    <source>
        <dbReference type="Proteomes" id="UP000092819"/>
    </source>
</evidence>
<evidence type="ECO:0000256" key="2">
    <source>
        <dbReference type="ARBA" id="ARBA00009142"/>
    </source>
</evidence>
<feature type="transmembrane region" description="Helical" evidence="6">
    <location>
        <begin position="120"/>
        <end position="140"/>
    </location>
</feature>
<organism evidence="7 8">
    <name type="scientific">Vibrio celticus</name>
    <dbReference type="NCBI Taxonomy" id="446372"/>
    <lineage>
        <taxon>Bacteria</taxon>
        <taxon>Pseudomonadati</taxon>
        <taxon>Pseudomonadota</taxon>
        <taxon>Gammaproteobacteria</taxon>
        <taxon>Vibrionales</taxon>
        <taxon>Vibrionaceae</taxon>
        <taxon>Vibrio</taxon>
    </lineage>
</organism>
<keyword evidence="5 6" id="KW-0472">Membrane</keyword>
<dbReference type="InterPro" id="IPR002781">
    <property type="entry name" value="TM_pro_TauE-like"/>
</dbReference>
<dbReference type="InterPro" id="IPR051598">
    <property type="entry name" value="TSUP/Inactive_protease-like"/>
</dbReference>
<evidence type="ECO:0000256" key="1">
    <source>
        <dbReference type="ARBA" id="ARBA00004141"/>
    </source>
</evidence>
<reference evidence="8" key="1">
    <citation type="submission" date="2016-06" db="EMBL/GenBank/DDBJ databases">
        <authorList>
            <person name="Rodrigo-Torres L."/>
            <person name="Arahal D.R."/>
        </authorList>
    </citation>
    <scope>NUCLEOTIDE SEQUENCE [LARGE SCALE GENOMIC DNA]</scope>
    <source>
        <strain evidence="8">CECT 7224</strain>
    </source>
</reference>
<evidence type="ECO:0000313" key="7">
    <source>
        <dbReference type="EMBL" id="SBT15712.1"/>
    </source>
</evidence>
<dbReference type="GO" id="GO:0005886">
    <property type="term" value="C:plasma membrane"/>
    <property type="evidence" value="ECO:0007669"/>
    <property type="project" value="UniProtKB-SubCell"/>
</dbReference>
<dbReference type="EMBL" id="FLQZ01000176">
    <property type="protein sequence ID" value="SBT15712.1"/>
    <property type="molecule type" value="Genomic_DNA"/>
</dbReference>
<dbReference type="PANTHER" id="PTHR43701:SF2">
    <property type="entry name" value="MEMBRANE TRANSPORTER PROTEIN YJNA-RELATED"/>
    <property type="match status" value="1"/>
</dbReference>
<evidence type="ECO:0000256" key="5">
    <source>
        <dbReference type="ARBA" id="ARBA00023136"/>
    </source>
</evidence>
<evidence type="ECO:0000256" key="3">
    <source>
        <dbReference type="ARBA" id="ARBA00022692"/>
    </source>
</evidence>